<evidence type="ECO:0000256" key="3">
    <source>
        <dbReference type="ARBA" id="ARBA00022989"/>
    </source>
</evidence>
<reference evidence="8" key="2">
    <citation type="submission" date="2022-01" db="EMBL/GenBank/DDBJ databases">
        <title>Collection of gut derived symbiotic bacterial strains cultured from healthy donors.</title>
        <authorList>
            <person name="Lin H."/>
            <person name="Kohout C."/>
            <person name="Waligurski E."/>
            <person name="Pamer E.G."/>
        </authorList>
    </citation>
    <scope>NUCLEOTIDE SEQUENCE</scope>
    <source>
        <strain evidence="8">DFI.1.149</strain>
    </source>
</reference>
<evidence type="ECO:0000313" key="9">
    <source>
        <dbReference type="EMBL" id="RGV27143.1"/>
    </source>
</evidence>
<keyword evidence="3 7" id="KW-1133">Transmembrane helix</keyword>
<evidence type="ECO:0000256" key="2">
    <source>
        <dbReference type="ARBA" id="ARBA00022692"/>
    </source>
</evidence>
<dbReference type="AlphaFoldDB" id="A0A3D1UEM5"/>
<evidence type="ECO:0000313" key="10">
    <source>
        <dbReference type="EMBL" id="RGY08939.1"/>
    </source>
</evidence>
<dbReference type="Pfam" id="PF02618">
    <property type="entry name" value="YceG"/>
    <property type="match status" value="1"/>
</dbReference>
<feature type="transmembrane region" description="Helical" evidence="7">
    <location>
        <begin position="7"/>
        <end position="26"/>
    </location>
</feature>
<dbReference type="EMBL" id="QSCO01000004">
    <property type="protein sequence ID" value="RGY08939.1"/>
    <property type="molecule type" value="Genomic_DNA"/>
</dbReference>
<evidence type="ECO:0000313" key="8">
    <source>
        <dbReference type="EMBL" id="MCG4959003.1"/>
    </source>
</evidence>
<sequence length="340" mass="39452">MKKTGIIVGLIVLLGLGGIAGGYYYFVQRPNITVGDDGIIFIQPGDSFETVMTTLISSGYVKNEYTLRKLAELKKYPSAVKTGRYRLVDKMNNNQLINMLRAGRQEPVHLTFNNIRTLEDFAAILSRQLGIDSTEFLQLARNAEYVKKLSFTPENFIGMFIPNTYQVYWHTPVEDFIQRMYKEYRKFWTEERLVKARKADLSPMDILILASIVEEETNIADEYPVIAGVYINRLNKGWKLEACPTLKFAWGDFSIRRVLDKHMEIDSPYNTYKNTGLPPGPVRMPSIRVIDAVLNYQHHDYMFFCAKSDFSGSHYFSRTLREHNRHANEYHRALNIKRIY</sequence>
<dbReference type="Gene3D" id="3.30.160.60">
    <property type="entry name" value="Classic Zinc Finger"/>
    <property type="match status" value="1"/>
</dbReference>
<dbReference type="GO" id="GO:0071555">
    <property type="term" value="P:cell wall organization"/>
    <property type="evidence" value="ECO:0007669"/>
    <property type="project" value="UniProtKB-KW"/>
</dbReference>
<dbReference type="OMA" id="MFIPNTY"/>
<dbReference type="PANTHER" id="PTHR30518:SF2">
    <property type="entry name" value="ENDOLYTIC MUREIN TRANSGLYCOSYLASE"/>
    <property type="match status" value="1"/>
</dbReference>
<dbReference type="HAMAP" id="MF_02065">
    <property type="entry name" value="MltG"/>
    <property type="match status" value="1"/>
</dbReference>
<feature type="site" description="Important for catalytic activity" evidence="7">
    <location>
        <position position="216"/>
    </location>
</feature>
<dbReference type="Gene3D" id="3.30.1490.480">
    <property type="entry name" value="Endolytic murein transglycosylase"/>
    <property type="match status" value="1"/>
</dbReference>
<dbReference type="CDD" id="cd08010">
    <property type="entry name" value="MltG_like"/>
    <property type="match status" value="1"/>
</dbReference>
<accession>A0A3D1UEM5</accession>
<organism evidence="9 11">
    <name type="scientific">Odoribacter splanchnicus</name>
    <dbReference type="NCBI Taxonomy" id="28118"/>
    <lineage>
        <taxon>Bacteria</taxon>
        <taxon>Pseudomonadati</taxon>
        <taxon>Bacteroidota</taxon>
        <taxon>Bacteroidia</taxon>
        <taxon>Bacteroidales</taxon>
        <taxon>Odoribacteraceae</taxon>
        <taxon>Odoribacter</taxon>
    </lineage>
</organism>
<comment type="catalytic activity">
    <reaction evidence="7">
        <text>a peptidoglycan chain = a peptidoglycan chain with N-acetyl-1,6-anhydromuramyl-[peptide] at the reducing end + a peptidoglycan chain with N-acetylglucosamine at the non-reducing end.</text>
        <dbReference type="EC" id="4.2.2.29"/>
    </reaction>
</comment>
<protein>
    <recommendedName>
        <fullName evidence="7">Endolytic murein transglycosylase</fullName>
        <ecNumber evidence="7">4.2.2.29</ecNumber>
    </recommendedName>
    <alternativeName>
        <fullName evidence="7">Peptidoglycan lytic transglycosylase</fullName>
    </alternativeName>
    <alternativeName>
        <fullName evidence="7">Peptidoglycan polymerization terminase</fullName>
    </alternativeName>
</protein>
<dbReference type="GeneID" id="61273953"/>
<dbReference type="NCBIfam" id="TIGR00247">
    <property type="entry name" value="endolytic transglycosylase MltG"/>
    <property type="match status" value="1"/>
</dbReference>
<dbReference type="Proteomes" id="UP000284434">
    <property type="component" value="Unassembled WGS sequence"/>
</dbReference>
<comment type="subcellular location">
    <subcellularLocation>
        <location evidence="7">Cell membrane</location>
        <topology evidence="7">Single-pass membrane protein</topology>
    </subcellularLocation>
</comment>
<dbReference type="InterPro" id="IPR003770">
    <property type="entry name" value="MLTG-like"/>
</dbReference>
<dbReference type="PANTHER" id="PTHR30518">
    <property type="entry name" value="ENDOLYTIC MUREIN TRANSGLYCOSYLASE"/>
    <property type="match status" value="1"/>
</dbReference>
<dbReference type="GO" id="GO:0005886">
    <property type="term" value="C:plasma membrane"/>
    <property type="evidence" value="ECO:0007669"/>
    <property type="project" value="UniProtKB-SubCell"/>
</dbReference>
<proteinExistence type="inferred from homology"/>
<evidence type="ECO:0000313" key="12">
    <source>
        <dbReference type="Proteomes" id="UP000284434"/>
    </source>
</evidence>
<dbReference type="EMBL" id="QRYW01000015">
    <property type="protein sequence ID" value="RGV27143.1"/>
    <property type="molecule type" value="Genomic_DNA"/>
</dbReference>
<dbReference type="Proteomes" id="UP000283426">
    <property type="component" value="Unassembled WGS sequence"/>
</dbReference>
<dbReference type="EC" id="4.2.2.29" evidence="7"/>
<evidence type="ECO:0000256" key="4">
    <source>
        <dbReference type="ARBA" id="ARBA00023136"/>
    </source>
</evidence>
<dbReference type="GO" id="GO:0009252">
    <property type="term" value="P:peptidoglycan biosynthetic process"/>
    <property type="evidence" value="ECO:0007669"/>
    <property type="project" value="UniProtKB-UniRule"/>
</dbReference>
<reference evidence="11 12" key="1">
    <citation type="submission" date="2018-08" db="EMBL/GenBank/DDBJ databases">
        <title>A genome reference for cultivated species of the human gut microbiota.</title>
        <authorList>
            <person name="Zou Y."/>
            <person name="Xue W."/>
            <person name="Luo G."/>
        </authorList>
    </citation>
    <scope>NUCLEOTIDE SEQUENCE [LARGE SCALE GENOMIC DNA]</scope>
    <source>
        <strain evidence="9 11">AF14-6AC</strain>
        <strain evidence="10 12">OF03-11</strain>
    </source>
</reference>
<keyword evidence="1 7" id="KW-1003">Cell membrane</keyword>
<keyword evidence="5 7" id="KW-0456">Lyase</keyword>
<evidence type="ECO:0000256" key="1">
    <source>
        <dbReference type="ARBA" id="ARBA00022475"/>
    </source>
</evidence>
<evidence type="ECO:0000256" key="5">
    <source>
        <dbReference type="ARBA" id="ARBA00023239"/>
    </source>
</evidence>
<dbReference type="RefSeq" id="WP_013611034.1">
    <property type="nucleotide sequence ID" value="NZ_BAABYK010000001.1"/>
</dbReference>
<name>A0A3D1UEM5_9BACT</name>
<evidence type="ECO:0000256" key="7">
    <source>
        <dbReference type="HAMAP-Rule" id="MF_02065"/>
    </source>
</evidence>
<keyword evidence="6 7" id="KW-0961">Cell wall biogenesis/degradation</keyword>
<comment type="function">
    <text evidence="7">Functions as a peptidoglycan terminase that cleaves nascent peptidoglycan strands endolytically to terminate their elongation.</text>
</comment>
<gene>
    <name evidence="7 9" type="primary">mltG</name>
    <name evidence="9" type="ORF">DWW24_08325</name>
    <name evidence="10" type="ORF">DXA53_03555</name>
    <name evidence="8" type="ORF">L0P03_03910</name>
</gene>
<evidence type="ECO:0000256" key="6">
    <source>
        <dbReference type="ARBA" id="ARBA00023316"/>
    </source>
</evidence>
<keyword evidence="4 7" id="KW-0472">Membrane</keyword>
<comment type="caution">
    <text evidence="9">The sequence shown here is derived from an EMBL/GenBank/DDBJ whole genome shotgun (WGS) entry which is preliminary data.</text>
</comment>
<dbReference type="GO" id="GO:0008932">
    <property type="term" value="F:lytic endotransglycosylase activity"/>
    <property type="evidence" value="ECO:0007669"/>
    <property type="project" value="UniProtKB-UniRule"/>
</dbReference>
<dbReference type="EMBL" id="JAKNDN010000006">
    <property type="protein sequence ID" value="MCG4959003.1"/>
    <property type="molecule type" value="Genomic_DNA"/>
</dbReference>
<evidence type="ECO:0000313" key="11">
    <source>
        <dbReference type="Proteomes" id="UP000283426"/>
    </source>
</evidence>
<keyword evidence="2 7" id="KW-0812">Transmembrane</keyword>
<comment type="similarity">
    <text evidence="7">Belongs to the transglycosylase MltG family.</text>
</comment>
<dbReference type="Proteomes" id="UP001199750">
    <property type="component" value="Unassembled WGS sequence"/>
</dbReference>